<gene>
    <name evidence="1" type="ORF">Tharo_0222</name>
</gene>
<proteinExistence type="predicted"/>
<evidence type="ECO:0000313" key="1">
    <source>
        <dbReference type="EMBL" id="AVR87173.1"/>
    </source>
</evidence>
<organism evidence="1 2">
    <name type="scientific">Thauera aromatica K172</name>
    <dbReference type="NCBI Taxonomy" id="44139"/>
    <lineage>
        <taxon>Bacteria</taxon>
        <taxon>Pseudomonadati</taxon>
        <taxon>Pseudomonadota</taxon>
        <taxon>Betaproteobacteria</taxon>
        <taxon>Rhodocyclales</taxon>
        <taxon>Zoogloeaceae</taxon>
        <taxon>Thauera</taxon>
    </lineage>
</organism>
<name>A0A2R4BIU7_THAAR</name>
<reference evidence="1 2" key="1">
    <citation type="submission" date="2018-03" db="EMBL/GenBank/DDBJ databases">
        <title>Complete genome sequence of Thauera aromatica, a model organism for studying aromatic compound degradation under denitrifying conditions.</title>
        <authorList>
            <person name="Lo H.-Y."/>
            <person name="Goris T."/>
            <person name="Boll M."/>
            <person name="Mueller J.A."/>
        </authorList>
    </citation>
    <scope>NUCLEOTIDE SEQUENCE [LARGE SCALE GENOMIC DNA]</scope>
    <source>
        <strain evidence="1 2">K172</strain>
    </source>
</reference>
<sequence length="338" mass="38450">MGVQFNYAQDDARYKRKIFRYPDTSHSHGTQPRVDDLRAYHSYHAMMIVAARLLRTHQVGKREDGPKDDFEEWLDGRLLTRDDGRWIADRRDPCFTESPPKPQSYGDKTWCWSVTAEYLDRQLLTDDGLQVLWGHWSSGHHDDEETVAVYSALVDRAGAAALLAAVQTASDTGSIYFPSEDDTDEPEAGLFRLVGWVASRNESTGIDEYDPWGEKLEYPGPRPDPSIVDKLGLNLTDDGRRWVTASGSLLRSEAWTQAVGLGREQETVPGTRLSGNRSFLHELLKAHPEHCLVLSVSVRRRPTRYNSGGDEFEPYPWPYVRYYLIGEDGITRSLKSRD</sequence>
<dbReference type="Proteomes" id="UP000241885">
    <property type="component" value="Chromosome"/>
</dbReference>
<protein>
    <submittedName>
        <fullName evidence="1">Uncharacterized protein</fullName>
    </submittedName>
</protein>
<keyword evidence="2" id="KW-1185">Reference proteome</keyword>
<dbReference type="EMBL" id="CP028339">
    <property type="protein sequence ID" value="AVR87173.1"/>
    <property type="molecule type" value="Genomic_DNA"/>
</dbReference>
<dbReference type="AlphaFoldDB" id="A0A2R4BIU7"/>
<accession>A0A2R4BIU7</accession>
<dbReference type="KEGG" id="tak:Tharo_0222"/>
<evidence type="ECO:0000313" key="2">
    <source>
        <dbReference type="Proteomes" id="UP000241885"/>
    </source>
</evidence>